<dbReference type="GO" id="GO:0006355">
    <property type="term" value="P:regulation of DNA-templated transcription"/>
    <property type="evidence" value="ECO:0007669"/>
    <property type="project" value="InterPro"/>
</dbReference>
<dbReference type="CDD" id="cd06170">
    <property type="entry name" value="LuxR_C_like"/>
    <property type="match status" value="1"/>
</dbReference>
<dbReference type="Pfam" id="PF00196">
    <property type="entry name" value="GerE"/>
    <property type="match status" value="1"/>
</dbReference>
<evidence type="ECO:0000313" key="7">
    <source>
        <dbReference type="Proteomes" id="UP000482800"/>
    </source>
</evidence>
<dbReference type="SUPFAM" id="SSF46894">
    <property type="entry name" value="C-terminal effector domain of the bipartite response regulators"/>
    <property type="match status" value="1"/>
</dbReference>
<evidence type="ECO:0000259" key="5">
    <source>
        <dbReference type="PROSITE" id="PS50043"/>
    </source>
</evidence>
<dbReference type="PROSITE" id="PS50043">
    <property type="entry name" value="HTH_LUXR_2"/>
    <property type="match status" value="1"/>
</dbReference>
<accession>A0A6V8KAH6</accession>
<dbReference type="PANTHER" id="PTHR44688">
    <property type="entry name" value="DNA-BINDING TRANSCRIPTIONAL ACTIVATOR DEVR_DOSR"/>
    <property type="match status" value="1"/>
</dbReference>
<dbReference type="InterPro" id="IPR036388">
    <property type="entry name" value="WH-like_DNA-bd_sf"/>
</dbReference>
<protein>
    <recommendedName>
        <fullName evidence="5">HTH luxR-type domain-containing protein</fullName>
    </recommendedName>
</protein>
<sequence>MPSSRPRCSAGSSSWSTAAATPTSSARIAVSIERSRPEAVAALALDAYGLSARERQIAALLLAGLSTQDIAARLYLSPHTVRDHVKTVFAKTGVRSRPALTAALRPI</sequence>
<keyword evidence="7" id="KW-1185">Reference proteome</keyword>
<evidence type="ECO:0000256" key="3">
    <source>
        <dbReference type="ARBA" id="ARBA00023163"/>
    </source>
</evidence>
<dbReference type="SMART" id="SM00421">
    <property type="entry name" value="HTH_LUXR"/>
    <property type="match status" value="1"/>
</dbReference>
<evidence type="ECO:0000256" key="4">
    <source>
        <dbReference type="SAM" id="MobiDB-lite"/>
    </source>
</evidence>
<evidence type="ECO:0000256" key="2">
    <source>
        <dbReference type="ARBA" id="ARBA00023125"/>
    </source>
</evidence>
<keyword evidence="2" id="KW-0238">DNA-binding</keyword>
<dbReference type="InterPro" id="IPR016032">
    <property type="entry name" value="Sig_transdc_resp-reg_C-effctor"/>
</dbReference>
<feature type="domain" description="HTH luxR-type" evidence="5">
    <location>
        <begin position="42"/>
        <end position="107"/>
    </location>
</feature>
<dbReference type="EMBL" id="BLPF01000002">
    <property type="protein sequence ID" value="GFJ82243.1"/>
    <property type="molecule type" value="Genomic_DNA"/>
</dbReference>
<dbReference type="AlphaFoldDB" id="A0A6V8KAH6"/>
<evidence type="ECO:0000256" key="1">
    <source>
        <dbReference type="ARBA" id="ARBA00023015"/>
    </source>
</evidence>
<proteinExistence type="predicted"/>
<reference evidence="6 7" key="1">
    <citation type="submission" date="2020-03" db="EMBL/GenBank/DDBJ databases">
        <title>Whole genome shotgun sequence of Phytohabitans houttuyneae NBRC 108639.</title>
        <authorList>
            <person name="Komaki H."/>
            <person name="Tamura T."/>
        </authorList>
    </citation>
    <scope>NUCLEOTIDE SEQUENCE [LARGE SCALE GENOMIC DNA]</scope>
    <source>
        <strain evidence="6 7">NBRC 108639</strain>
    </source>
</reference>
<name>A0A6V8KAH6_9ACTN</name>
<dbReference type="PANTHER" id="PTHR44688:SF16">
    <property type="entry name" value="DNA-BINDING TRANSCRIPTIONAL ACTIVATOR DEVR_DOSR"/>
    <property type="match status" value="1"/>
</dbReference>
<dbReference type="Proteomes" id="UP000482800">
    <property type="component" value="Unassembled WGS sequence"/>
</dbReference>
<keyword evidence="1" id="KW-0805">Transcription regulation</keyword>
<comment type="caution">
    <text evidence="6">The sequence shown here is derived from an EMBL/GenBank/DDBJ whole genome shotgun (WGS) entry which is preliminary data.</text>
</comment>
<dbReference type="Gene3D" id="1.10.10.10">
    <property type="entry name" value="Winged helix-like DNA-binding domain superfamily/Winged helix DNA-binding domain"/>
    <property type="match status" value="1"/>
</dbReference>
<evidence type="ECO:0000313" key="6">
    <source>
        <dbReference type="EMBL" id="GFJ82243.1"/>
    </source>
</evidence>
<feature type="region of interest" description="Disordered" evidence="4">
    <location>
        <begin position="1"/>
        <end position="23"/>
    </location>
</feature>
<keyword evidence="3" id="KW-0804">Transcription</keyword>
<dbReference type="RefSeq" id="WP_173062494.1">
    <property type="nucleotide sequence ID" value="NZ_BAABGO010000016.1"/>
</dbReference>
<gene>
    <name evidence="6" type="ORF">Phou_064230</name>
</gene>
<dbReference type="InterPro" id="IPR000792">
    <property type="entry name" value="Tscrpt_reg_LuxR_C"/>
</dbReference>
<dbReference type="PRINTS" id="PR00038">
    <property type="entry name" value="HTHLUXR"/>
</dbReference>
<dbReference type="GO" id="GO:0003677">
    <property type="term" value="F:DNA binding"/>
    <property type="evidence" value="ECO:0007669"/>
    <property type="project" value="UniProtKB-KW"/>
</dbReference>
<reference evidence="6 7" key="2">
    <citation type="submission" date="2020-03" db="EMBL/GenBank/DDBJ databases">
        <authorList>
            <person name="Ichikawa N."/>
            <person name="Kimura A."/>
            <person name="Kitahashi Y."/>
            <person name="Uohara A."/>
        </authorList>
    </citation>
    <scope>NUCLEOTIDE SEQUENCE [LARGE SCALE GENOMIC DNA]</scope>
    <source>
        <strain evidence="6 7">NBRC 108639</strain>
    </source>
</reference>
<organism evidence="6 7">
    <name type="scientific">Phytohabitans houttuyneae</name>
    <dbReference type="NCBI Taxonomy" id="1076126"/>
    <lineage>
        <taxon>Bacteria</taxon>
        <taxon>Bacillati</taxon>
        <taxon>Actinomycetota</taxon>
        <taxon>Actinomycetes</taxon>
        <taxon>Micromonosporales</taxon>
        <taxon>Micromonosporaceae</taxon>
    </lineage>
</organism>